<dbReference type="EMBL" id="VOHM01000007">
    <property type="protein sequence ID" value="TWT26696.1"/>
    <property type="molecule type" value="Genomic_DNA"/>
</dbReference>
<dbReference type="GO" id="GO:0003677">
    <property type="term" value="F:DNA binding"/>
    <property type="evidence" value="ECO:0007669"/>
    <property type="project" value="UniProtKB-KW"/>
</dbReference>
<keyword evidence="1" id="KW-0805">Transcription regulation</keyword>
<proteinExistence type="predicted"/>
<evidence type="ECO:0000256" key="2">
    <source>
        <dbReference type="ARBA" id="ARBA00023125"/>
    </source>
</evidence>
<dbReference type="Pfam" id="PF01638">
    <property type="entry name" value="HxlR"/>
    <property type="match status" value="1"/>
</dbReference>
<keyword evidence="6" id="KW-1185">Reference proteome</keyword>
<dbReference type="OrthoDB" id="370168at2"/>
<name>A0A5C5UKZ9_9CORY</name>
<dbReference type="InterPro" id="IPR011991">
    <property type="entry name" value="ArsR-like_HTH"/>
</dbReference>
<dbReference type="Gene3D" id="1.10.10.10">
    <property type="entry name" value="Winged helix-like DNA-binding domain superfamily/Winged helix DNA-binding domain"/>
    <property type="match status" value="1"/>
</dbReference>
<dbReference type="InterPro" id="IPR002577">
    <property type="entry name" value="HTH_HxlR"/>
</dbReference>
<dbReference type="PROSITE" id="PS51118">
    <property type="entry name" value="HTH_HXLR"/>
    <property type="match status" value="1"/>
</dbReference>
<dbReference type="SUPFAM" id="SSF46785">
    <property type="entry name" value="Winged helix' DNA-binding domain"/>
    <property type="match status" value="1"/>
</dbReference>
<protein>
    <submittedName>
        <fullName evidence="5">Helix-turn-helix transcriptional regulator</fullName>
    </submittedName>
</protein>
<dbReference type="RefSeq" id="WP_146323972.1">
    <property type="nucleotide sequence ID" value="NZ_BAABLR010000007.1"/>
</dbReference>
<evidence type="ECO:0000259" key="4">
    <source>
        <dbReference type="PROSITE" id="PS51118"/>
    </source>
</evidence>
<dbReference type="PANTHER" id="PTHR33204">
    <property type="entry name" value="TRANSCRIPTIONAL REGULATOR, MARR FAMILY"/>
    <property type="match status" value="1"/>
</dbReference>
<comment type="caution">
    <text evidence="5">The sequence shown here is derived from an EMBL/GenBank/DDBJ whole genome shotgun (WGS) entry which is preliminary data.</text>
</comment>
<dbReference type="AlphaFoldDB" id="A0A5C5UKZ9"/>
<evidence type="ECO:0000313" key="6">
    <source>
        <dbReference type="Proteomes" id="UP000320791"/>
    </source>
</evidence>
<dbReference type="CDD" id="cd00090">
    <property type="entry name" value="HTH_ARSR"/>
    <property type="match status" value="1"/>
</dbReference>
<gene>
    <name evidence="5" type="ORF">FRX94_04695</name>
</gene>
<sequence>MSDLPDCPVEVTLCFLANRWRILIIRDLLDGPKRFSELKRSVGNISQKVLTSNLRAMEESGLLTRTVYAEVPPRVEYELTELGHRLSPVLDSMFDWGSEYQRFLADGKA</sequence>
<evidence type="ECO:0000313" key="5">
    <source>
        <dbReference type="EMBL" id="TWT26696.1"/>
    </source>
</evidence>
<dbReference type="PANTHER" id="PTHR33204:SF37">
    <property type="entry name" value="HTH-TYPE TRANSCRIPTIONAL REGULATOR YODB"/>
    <property type="match status" value="1"/>
</dbReference>
<reference evidence="5 6" key="1">
    <citation type="submission" date="2019-08" db="EMBL/GenBank/DDBJ databases">
        <authorList>
            <person name="Lei W."/>
        </authorList>
    </citation>
    <scope>NUCLEOTIDE SEQUENCE [LARGE SCALE GENOMIC DNA]</scope>
    <source>
        <strain evidence="5 6">CCUG 58627</strain>
    </source>
</reference>
<evidence type="ECO:0000256" key="1">
    <source>
        <dbReference type="ARBA" id="ARBA00023015"/>
    </source>
</evidence>
<accession>A0A5C5UKZ9</accession>
<keyword evidence="3" id="KW-0804">Transcription</keyword>
<evidence type="ECO:0000256" key="3">
    <source>
        <dbReference type="ARBA" id="ARBA00023163"/>
    </source>
</evidence>
<organism evidence="5 6">
    <name type="scientific">Corynebacterium canis</name>
    <dbReference type="NCBI Taxonomy" id="679663"/>
    <lineage>
        <taxon>Bacteria</taxon>
        <taxon>Bacillati</taxon>
        <taxon>Actinomycetota</taxon>
        <taxon>Actinomycetes</taxon>
        <taxon>Mycobacteriales</taxon>
        <taxon>Corynebacteriaceae</taxon>
        <taxon>Corynebacterium</taxon>
    </lineage>
</organism>
<feature type="domain" description="HTH hxlR-type" evidence="4">
    <location>
        <begin position="7"/>
        <end position="105"/>
    </location>
</feature>
<keyword evidence="2" id="KW-0238">DNA-binding</keyword>
<dbReference type="InterPro" id="IPR036390">
    <property type="entry name" value="WH_DNA-bd_sf"/>
</dbReference>
<dbReference type="Proteomes" id="UP000320791">
    <property type="component" value="Unassembled WGS sequence"/>
</dbReference>
<dbReference type="InterPro" id="IPR036388">
    <property type="entry name" value="WH-like_DNA-bd_sf"/>
</dbReference>